<evidence type="ECO:0000313" key="4">
    <source>
        <dbReference type="EMBL" id="AFZ37434.1"/>
    </source>
</evidence>
<dbReference type="KEGG" id="scs:Sta7437_3952"/>
<dbReference type="EMBL" id="CP003653">
    <property type="protein sequence ID" value="AFZ37434.1"/>
    <property type="molecule type" value="Genomic_DNA"/>
</dbReference>
<dbReference type="InterPro" id="IPR003709">
    <property type="entry name" value="VanY-like_core_dom"/>
</dbReference>
<keyword evidence="5" id="KW-1185">Reference proteome</keyword>
<dbReference type="InterPro" id="IPR009045">
    <property type="entry name" value="Zn_M74/Hedgehog-like"/>
</dbReference>
<keyword evidence="2" id="KW-1133">Transmembrane helix</keyword>
<evidence type="ECO:0000259" key="3">
    <source>
        <dbReference type="Pfam" id="PF02557"/>
    </source>
</evidence>
<evidence type="ECO:0000313" key="5">
    <source>
        <dbReference type="Proteomes" id="UP000010473"/>
    </source>
</evidence>
<evidence type="ECO:0000256" key="1">
    <source>
        <dbReference type="SAM" id="MobiDB-lite"/>
    </source>
</evidence>
<name>K9XZG7_STAC7</name>
<reference evidence="5" key="1">
    <citation type="journal article" date="2013" name="Proc. Natl. Acad. Sci. U.S.A.">
        <title>Improving the coverage of the cyanobacterial phylum using diversity-driven genome sequencing.</title>
        <authorList>
            <person name="Shih P.M."/>
            <person name="Wu D."/>
            <person name="Latifi A."/>
            <person name="Axen S.D."/>
            <person name="Fewer D.P."/>
            <person name="Talla E."/>
            <person name="Calteau A."/>
            <person name="Cai F."/>
            <person name="Tandeau de Marsac N."/>
            <person name="Rippka R."/>
            <person name="Herdman M."/>
            <person name="Sivonen K."/>
            <person name="Coursin T."/>
            <person name="Laurent T."/>
            <person name="Goodwin L."/>
            <person name="Nolan M."/>
            <person name="Davenport K.W."/>
            <person name="Han C.S."/>
            <person name="Rubin E.M."/>
            <person name="Eisen J.A."/>
            <person name="Woyke T."/>
            <person name="Gugger M."/>
            <person name="Kerfeld C.A."/>
        </authorList>
    </citation>
    <scope>NUCLEOTIDE SEQUENCE [LARGE SCALE GENOMIC DNA]</scope>
    <source>
        <strain evidence="5">ATCC 29371 / PCC 7437</strain>
    </source>
</reference>
<dbReference type="PANTHER" id="PTHR34385:SF1">
    <property type="entry name" value="PEPTIDOGLYCAN L-ALANYL-D-GLUTAMATE ENDOPEPTIDASE CWLK"/>
    <property type="match status" value="1"/>
</dbReference>
<dbReference type="STRING" id="111780.Sta7437_3952"/>
<dbReference type="InterPro" id="IPR058193">
    <property type="entry name" value="VanY/YodJ_core_dom"/>
</dbReference>
<feature type="compositionally biased region" description="Pro residues" evidence="1">
    <location>
        <begin position="57"/>
        <end position="76"/>
    </location>
</feature>
<dbReference type="InterPro" id="IPR052179">
    <property type="entry name" value="DD-CPase-like"/>
</dbReference>
<dbReference type="RefSeq" id="WP_015195093.1">
    <property type="nucleotide sequence ID" value="NC_019748.1"/>
</dbReference>
<protein>
    <submittedName>
        <fullName evidence="4">Peptidase M15B and M15C DD-carboxypeptidase VanY/endolysin</fullName>
    </submittedName>
</protein>
<dbReference type="HOGENOM" id="CLU_054193_6_1_3"/>
<feature type="transmembrane region" description="Helical" evidence="2">
    <location>
        <begin position="20"/>
        <end position="43"/>
    </location>
</feature>
<dbReference type="Gene3D" id="3.30.1380.10">
    <property type="match status" value="1"/>
</dbReference>
<dbReference type="CDD" id="cd14852">
    <property type="entry name" value="LD-carboxypeptidase"/>
    <property type="match status" value="1"/>
</dbReference>
<accession>K9XZG7</accession>
<sequence>MDDIPEAIREKVDKQKSTTIPLNLILAGIFSLGVTALLMSFFLSRSSVEVESKIPSSPTPPPSVSAPPAKPKPSPQPASEKIENVLGHLPYQEISPDQLSSITADGKIRLEQKAAEKFIEMQAAAAAEGISLTPISGYRSISEQDYLFFGVKAERSQNTSKRAEVSAPPGYSEHHTGYAVDIGDGKVPATHVSPDFENTAAFKWLQNNAGRYSYELSFPRNNPQGISYEPWHWRYVGDRKSLETFYKARNLKQPNN</sequence>
<dbReference type="AlphaFoldDB" id="K9XZG7"/>
<feature type="region of interest" description="Disordered" evidence="1">
    <location>
        <begin position="52"/>
        <end position="79"/>
    </location>
</feature>
<organism evidence="4 5">
    <name type="scientific">Stanieria cyanosphaera (strain ATCC 29371 / PCC 7437)</name>
    <dbReference type="NCBI Taxonomy" id="111780"/>
    <lineage>
        <taxon>Bacteria</taxon>
        <taxon>Bacillati</taxon>
        <taxon>Cyanobacteriota</taxon>
        <taxon>Cyanophyceae</taxon>
        <taxon>Pleurocapsales</taxon>
        <taxon>Dermocarpellaceae</taxon>
        <taxon>Stanieria</taxon>
    </lineage>
</organism>
<dbReference type="GO" id="GO:0006508">
    <property type="term" value="P:proteolysis"/>
    <property type="evidence" value="ECO:0007669"/>
    <property type="project" value="InterPro"/>
</dbReference>
<dbReference type="Proteomes" id="UP000010473">
    <property type="component" value="Chromosome"/>
</dbReference>
<evidence type="ECO:0000256" key="2">
    <source>
        <dbReference type="SAM" id="Phobius"/>
    </source>
</evidence>
<proteinExistence type="predicted"/>
<dbReference type="PANTHER" id="PTHR34385">
    <property type="entry name" value="D-ALANYL-D-ALANINE CARBOXYPEPTIDASE"/>
    <property type="match status" value="1"/>
</dbReference>
<feature type="domain" description="D-alanyl-D-alanine carboxypeptidase-like core" evidence="3">
    <location>
        <begin position="108"/>
        <end position="238"/>
    </location>
</feature>
<dbReference type="GO" id="GO:0008233">
    <property type="term" value="F:peptidase activity"/>
    <property type="evidence" value="ECO:0007669"/>
    <property type="project" value="InterPro"/>
</dbReference>
<gene>
    <name evidence="4" type="ordered locus">Sta7437_3952</name>
</gene>
<dbReference type="PATRIC" id="fig|111780.3.peg.4101"/>
<keyword evidence="2" id="KW-0812">Transmembrane</keyword>
<dbReference type="SUPFAM" id="SSF55166">
    <property type="entry name" value="Hedgehog/DD-peptidase"/>
    <property type="match status" value="1"/>
</dbReference>
<dbReference type="OrthoDB" id="9792074at2"/>
<keyword evidence="2" id="KW-0472">Membrane</keyword>
<dbReference type="eggNOG" id="COG1876">
    <property type="taxonomic scope" value="Bacteria"/>
</dbReference>
<dbReference type="Pfam" id="PF02557">
    <property type="entry name" value="VanY"/>
    <property type="match status" value="1"/>
</dbReference>